<gene>
    <name evidence="5" type="ORF">BcabD6B2_24870</name>
</gene>
<evidence type="ECO:0000256" key="1">
    <source>
        <dbReference type="ARBA" id="ARBA00004308"/>
    </source>
</evidence>
<sequence length="877" mass="98827">MELMEVLQRCCVYQNNCAVTVLEPGKRRITFFKNSRRYEEEALSGGKLDGVKVAGLGEAVCECFGILGMVKFTEGPYLLAITEAVRCGCILGIHDVYAVRRKVLVPLYRPRSTSDVEANYRDLFNQFDISNKFYFSYTYNLANSLQANLTYRRCTEEDGRWLPFDPGVVTQKFRYNAVHARRLADHFGAATEGLCLHVIHGYFGQATVSLSGRSVTMQLIARRSRFYAGTRYKKRGITADGHVANDVETEQILADDSCTGSVYAFVQVRGSTPTFWEQDAKQAIMKKPPLTYPQHDPTFTASRLHVAELFGLYGAPLIMLNLLSDDPATAEGQLSARYESVVKALNAELPTGLRLQYMHLNLRSALERGNMRKMVAEVIEHAAGELDYLHWRGDKALKFQTGVLRTSCLDCLDRTSVVTMQLGLLMFQRQLAELGIHVRKAEDQDVDVRIAPDLTPSYSEEFGIRRSHEPIIDLFKDMFESLSDELSMQYAGSRTLRKYEGLLTTLKRRYSSHFADSDRQTLSNVFLGVLKPGRHPPPWVADVDRYIHQERFRCEYANLEWWVLPATCYLRRVRKLEVGMRRPWFDMFDASGEYLPWLLMAQLMVRHGKSAIGGVCLFDGSDCGDTEEEVTVVARALRPGFSMGAWPHMATEGQDEQYVGFESRYRGNVVHITRCDPDDDAVGNTARPTRADGPLAWTLHQEASAATSRGAVGTLLSIRKPNLKRIVGSLEPWRTGLEVIHVGEVVALGRRGREDARVLVGHGEQADGLEDAGDQNLPRSVVDADAGLVALQHQQPNQVVELRRELLQIREVVGDCDQELAYVGLDQLHKVTARLGVTYPVRKRNGADMVVESVQKMGFVLDELRFQLRDFLKTSEK</sequence>
<dbReference type="GeneID" id="94194533"/>
<dbReference type="GO" id="GO:0012505">
    <property type="term" value="C:endomembrane system"/>
    <property type="evidence" value="ECO:0007669"/>
    <property type="project" value="UniProtKB-SubCell"/>
</dbReference>
<dbReference type="Proteomes" id="UP001497744">
    <property type="component" value="Unassembled WGS sequence"/>
</dbReference>
<feature type="domain" description="SAC" evidence="4">
    <location>
        <begin position="124"/>
        <end position="492"/>
    </location>
</feature>
<evidence type="ECO:0000256" key="2">
    <source>
        <dbReference type="ARBA" id="ARBA00022801"/>
    </source>
</evidence>
<evidence type="ECO:0000313" key="5">
    <source>
        <dbReference type="EMBL" id="GIX63052.1"/>
    </source>
</evidence>
<dbReference type="RefSeq" id="XP_067715121.1">
    <property type="nucleotide sequence ID" value="XM_067859020.1"/>
</dbReference>
<dbReference type="Pfam" id="PF02383">
    <property type="entry name" value="Syja_N"/>
    <property type="match status" value="1"/>
</dbReference>
<keyword evidence="2" id="KW-0378">Hydrolase</keyword>
<proteinExistence type="predicted"/>
<evidence type="ECO:0000259" key="4">
    <source>
        <dbReference type="PROSITE" id="PS50275"/>
    </source>
</evidence>
<dbReference type="PROSITE" id="PS50275">
    <property type="entry name" value="SAC"/>
    <property type="match status" value="1"/>
</dbReference>
<protein>
    <submittedName>
        <fullName evidence="5">Inositol 5-phosphatase, putative</fullName>
    </submittedName>
</protein>
<dbReference type="PANTHER" id="PTHR45738">
    <property type="entry name" value="POLYPHOSPHOINOSITIDE PHOSPHATASE"/>
    <property type="match status" value="1"/>
</dbReference>
<keyword evidence="3" id="KW-0472">Membrane</keyword>
<dbReference type="GO" id="GO:0046856">
    <property type="term" value="P:phosphatidylinositol dephosphorylation"/>
    <property type="evidence" value="ECO:0007669"/>
    <property type="project" value="InterPro"/>
</dbReference>
<dbReference type="PANTHER" id="PTHR45738:SF5">
    <property type="entry name" value="POLYPHOSPHOINOSITIDE PHOSPHATASE"/>
    <property type="match status" value="1"/>
</dbReference>
<evidence type="ECO:0000256" key="3">
    <source>
        <dbReference type="ARBA" id="ARBA00023136"/>
    </source>
</evidence>
<dbReference type="AlphaFoldDB" id="A0AAV4LS33"/>
<evidence type="ECO:0000313" key="6">
    <source>
        <dbReference type="Proteomes" id="UP001497744"/>
    </source>
</evidence>
<accession>A0AAV4LS33</accession>
<comment type="subcellular location">
    <subcellularLocation>
        <location evidence="1">Endomembrane system</location>
    </subcellularLocation>
</comment>
<comment type="caution">
    <text evidence="5">The sequence shown here is derived from an EMBL/GenBank/DDBJ whole genome shotgun (WGS) entry which is preliminary data.</text>
</comment>
<dbReference type="InterPro" id="IPR043573">
    <property type="entry name" value="Fig4-like"/>
</dbReference>
<reference evidence="5 6" key="1">
    <citation type="submission" date="2021-06" db="EMBL/GenBank/DDBJ databases">
        <title>Genome sequence of Babesia caballi.</title>
        <authorList>
            <person name="Yamagishi J."/>
            <person name="Kidaka T."/>
            <person name="Ochi A."/>
        </authorList>
    </citation>
    <scope>NUCLEOTIDE SEQUENCE [LARGE SCALE GENOMIC DNA]</scope>
    <source>
        <strain evidence="5">USDA-D6B2</strain>
    </source>
</reference>
<dbReference type="GO" id="GO:0043813">
    <property type="term" value="F:phosphatidylinositol-3,5-bisphosphate 5-phosphatase activity"/>
    <property type="evidence" value="ECO:0007669"/>
    <property type="project" value="InterPro"/>
</dbReference>
<dbReference type="InterPro" id="IPR002013">
    <property type="entry name" value="SAC_dom"/>
</dbReference>
<dbReference type="EMBL" id="BPLF01000002">
    <property type="protein sequence ID" value="GIX63052.1"/>
    <property type="molecule type" value="Genomic_DNA"/>
</dbReference>
<keyword evidence="6" id="KW-1185">Reference proteome</keyword>
<name>A0AAV4LS33_BABCB</name>
<organism evidence="5 6">
    <name type="scientific">Babesia caballi</name>
    <dbReference type="NCBI Taxonomy" id="5871"/>
    <lineage>
        <taxon>Eukaryota</taxon>
        <taxon>Sar</taxon>
        <taxon>Alveolata</taxon>
        <taxon>Apicomplexa</taxon>
        <taxon>Aconoidasida</taxon>
        <taxon>Piroplasmida</taxon>
        <taxon>Babesiidae</taxon>
        <taxon>Babesia</taxon>
    </lineage>
</organism>